<evidence type="ECO:0000313" key="2">
    <source>
        <dbReference type="EMBL" id="SHG22210.1"/>
    </source>
</evidence>
<reference evidence="2 3" key="1">
    <citation type="submission" date="2016-11" db="EMBL/GenBank/DDBJ databases">
        <authorList>
            <person name="Jaros S."/>
            <person name="Januszkiewicz K."/>
            <person name="Wedrychowicz H."/>
        </authorList>
    </citation>
    <scope>NUCLEOTIDE SEQUENCE [LARGE SCALE GENOMIC DNA]</scope>
    <source>
        <strain evidence="2 3">DSM 26897</strain>
    </source>
</reference>
<accession>A0A1M5I2G9</accession>
<evidence type="ECO:0000313" key="3">
    <source>
        <dbReference type="Proteomes" id="UP000184368"/>
    </source>
</evidence>
<keyword evidence="3" id="KW-1185">Reference proteome</keyword>
<gene>
    <name evidence="2" type="ORF">SAMN05444008_12144</name>
</gene>
<keyword evidence="1" id="KW-0472">Membrane</keyword>
<name>A0A1M5I2G9_9BACT</name>
<organism evidence="2 3">
    <name type="scientific">Cnuella takakiae</name>
    <dbReference type="NCBI Taxonomy" id="1302690"/>
    <lineage>
        <taxon>Bacteria</taxon>
        <taxon>Pseudomonadati</taxon>
        <taxon>Bacteroidota</taxon>
        <taxon>Chitinophagia</taxon>
        <taxon>Chitinophagales</taxon>
        <taxon>Chitinophagaceae</taxon>
        <taxon>Cnuella</taxon>
    </lineage>
</organism>
<sequence length="29" mass="3288">MDLNLVINLFLPIFVSTFIMPKVIGGYMT</sequence>
<protein>
    <submittedName>
        <fullName evidence="2">Uncharacterized protein</fullName>
    </submittedName>
</protein>
<keyword evidence="1" id="KW-1133">Transmembrane helix</keyword>
<dbReference type="Proteomes" id="UP000184368">
    <property type="component" value="Unassembled WGS sequence"/>
</dbReference>
<keyword evidence="1" id="KW-0812">Transmembrane</keyword>
<feature type="transmembrane region" description="Helical" evidence="1">
    <location>
        <begin position="6"/>
        <end position="24"/>
    </location>
</feature>
<evidence type="ECO:0000256" key="1">
    <source>
        <dbReference type="SAM" id="Phobius"/>
    </source>
</evidence>
<dbReference type="EMBL" id="FQUO01000021">
    <property type="protein sequence ID" value="SHG22210.1"/>
    <property type="molecule type" value="Genomic_DNA"/>
</dbReference>
<proteinExistence type="predicted"/>
<dbReference type="AlphaFoldDB" id="A0A1M5I2G9"/>